<dbReference type="InterPro" id="IPR036179">
    <property type="entry name" value="Ig-like_dom_sf"/>
</dbReference>
<dbReference type="OrthoDB" id="6159398at2759"/>
<dbReference type="PANTHER" id="PTHR45080">
    <property type="entry name" value="CONTACTIN 5"/>
    <property type="match status" value="1"/>
</dbReference>
<evidence type="ECO:0000313" key="3">
    <source>
        <dbReference type="Proteomes" id="UP001153709"/>
    </source>
</evidence>
<proteinExistence type="predicted"/>
<evidence type="ECO:0000313" key="2">
    <source>
        <dbReference type="EMBL" id="CAG9838160.1"/>
    </source>
</evidence>
<keyword evidence="1" id="KW-0393">Immunoglobulin domain</keyword>
<dbReference type="GO" id="GO:0030424">
    <property type="term" value="C:axon"/>
    <property type="evidence" value="ECO:0007669"/>
    <property type="project" value="TreeGrafter"/>
</dbReference>
<accession>A0A9N9XE90</accession>
<dbReference type="PANTHER" id="PTHR45080:SF38">
    <property type="entry name" value="FI23916P1-RELATED"/>
    <property type="match status" value="1"/>
</dbReference>
<organism evidence="2 3">
    <name type="scientific">Diabrotica balteata</name>
    <name type="common">Banded cucumber beetle</name>
    <dbReference type="NCBI Taxonomy" id="107213"/>
    <lineage>
        <taxon>Eukaryota</taxon>
        <taxon>Metazoa</taxon>
        <taxon>Ecdysozoa</taxon>
        <taxon>Arthropoda</taxon>
        <taxon>Hexapoda</taxon>
        <taxon>Insecta</taxon>
        <taxon>Pterygota</taxon>
        <taxon>Neoptera</taxon>
        <taxon>Endopterygota</taxon>
        <taxon>Coleoptera</taxon>
        <taxon>Polyphaga</taxon>
        <taxon>Cucujiformia</taxon>
        <taxon>Chrysomeloidea</taxon>
        <taxon>Chrysomelidae</taxon>
        <taxon>Galerucinae</taxon>
        <taxon>Diabroticina</taxon>
        <taxon>Diabroticites</taxon>
        <taxon>Diabrotica</taxon>
    </lineage>
</organism>
<dbReference type="GO" id="GO:0007156">
    <property type="term" value="P:homophilic cell adhesion via plasma membrane adhesion molecules"/>
    <property type="evidence" value="ECO:0007669"/>
    <property type="project" value="TreeGrafter"/>
</dbReference>
<dbReference type="SUPFAM" id="SSF48726">
    <property type="entry name" value="Immunoglobulin"/>
    <property type="match status" value="1"/>
</dbReference>
<dbReference type="Gene3D" id="2.60.40.10">
    <property type="entry name" value="Immunoglobulins"/>
    <property type="match status" value="1"/>
</dbReference>
<name>A0A9N9XE90_DIABA</name>
<dbReference type="GO" id="GO:0050808">
    <property type="term" value="P:synapse organization"/>
    <property type="evidence" value="ECO:0007669"/>
    <property type="project" value="TreeGrafter"/>
</dbReference>
<keyword evidence="3" id="KW-1185">Reference proteome</keyword>
<evidence type="ECO:0000256" key="1">
    <source>
        <dbReference type="ARBA" id="ARBA00023319"/>
    </source>
</evidence>
<dbReference type="Proteomes" id="UP001153709">
    <property type="component" value="Chromosome 7"/>
</dbReference>
<protein>
    <recommendedName>
        <fullName evidence="4">Ig-like domain-containing protein</fullName>
    </recommendedName>
</protein>
<dbReference type="AlphaFoldDB" id="A0A9N9XE90"/>
<dbReference type="GO" id="GO:0008046">
    <property type="term" value="F:axon guidance receptor activity"/>
    <property type="evidence" value="ECO:0007669"/>
    <property type="project" value="TreeGrafter"/>
</dbReference>
<dbReference type="GO" id="GO:0043025">
    <property type="term" value="C:neuronal cell body"/>
    <property type="evidence" value="ECO:0007669"/>
    <property type="project" value="TreeGrafter"/>
</dbReference>
<dbReference type="GO" id="GO:0005886">
    <property type="term" value="C:plasma membrane"/>
    <property type="evidence" value="ECO:0007669"/>
    <property type="project" value="TreeGrafter"/>
</dbReference>
<dbReference type="InterPro" id="IPR050958">
    <property type="entry name" value="Cell_Adh-Cytoskel_Orgn"/>
</dbReference>
<dbReference type="InterPro" id="IPR013783">
    <property type="entry name" value="Ig-like_fold"/>
</dbReference>
<reference evidence="2" key="1">
    <citation type="submission" date="2022-01" db="EMBL/GenBank/DDBJ databases">
        <authorList>
            <person name="King R."/>
        </authorList>
    </citation>
    <scope>NUCLEOTIDE SEQUENCE</scope>
</reference>
<gene>
    <name evidence="2" type="ORF">DIABBA_LOCUS11085</name>
</gene>
<sequence length="169" mass="18451">MNAGTDFITNLNKVNQQHAPPNVEDGLLPSGHQVETGYLLNLNEVQRQDAGVYQCTASNGIGQPVTGEIKLHVLCKSPEVSVIRSWVNAGEGGEAKLDCVVHADPPAESRTTLNNLTILSSSGKLTDIKEQIEQENPEESYMNQEVCKNDYVLVRFSTKKTSDITLPKS</sequence>
<dbReference type="EMBL" id="OU898282">
    <property type="protein sequence ID" value="CAG9838160.1"/>
    <property type="molecule type" value="Genomic_DNA"/>
</dbReference>
<evidence type="ECO:0008006" key="4">
    <source>
        <dbReference type="Google" id="ProtNLM"/>
    </source>
</evidence>